<keyword evidence="4 6" id="KW-1133">Transmembrane helix</keyword>
<evidence type="ECO:0000259" key="7">
    <source>
        <dbReference type="Pfam" id="PF04024"/>
    </source>
</evidence>
<dbReference type="GO" id="GO:0005886">
    <property type="term" value="C:plasma membrane"/>
    <property type="evidence" value="ECO:0007669"/>
    <property type="project" value="UniProtKB-SubCell"/>
</dbReference>
<dbReference type="HOGENOM" id="CLU_143433_4_3_6"/>
<dbReference type="InterPro" id="IPR052027">
    <property type="entry name" value="PspC"/>
</dbReference>
<feature type="domain" description="Phage shock protein PspC N-terminal" evidence="7">
    <location>
        <begin position="9"/>
        <end position="65"/>
    </location>
</feature>
<evidence type="ECO:0000256" key="6">
    <source>
        <dbReference type="SAM" id="Phobius"/>
    </source>
</evidence>
<reference evidence="8 9" key="1">
    <citation type="submission" date="2006-02" db="EMBL/GenBank/DDBJ databases">
        <authorList>
            <person name="Moran M.A."/>
            <person name="Kjelleberg S."/>
            <person name="Egan S."/>
            <person name="Saunders N."/>
            <person name="Thomas T."/>
            <person name="Ferriera S."/>
            <person name="Johnson J."/>
            <person name="Kravitz S."/>
            <person name="Halpern A."/>
            <person name="Remington K."/>
            <person name="Beeson K."/>
            <person name="Tran B."/>
            <person name="Rogers Y.-H."/>
            <person name="Friedman R."/>
            <person name="Venter J.C."/>
        </authorList>
    </citation>
    <scope>NUCLEOTIDE SEQUENCE [LARGE SCALE GENOMIC DNA]</scope>
    <source>
        <strain evidence="8 9">D2</strain>
    </source>
</reference>
<dbReference type="RefSeq" id="WP_009838288.1">
    <property type="nucleotide sequence ID" value="NZ_AAOH01000003.1"/>
</dbReference>
<proteinExistence type="predicted"/>
<name>A4C8W2_9GAMM</name>
<dbReference type="AlphaFoldDB" id="A4C8W2"/>
<dbReference type="OrthoDB" id="5772680at2"/>
<evidence type="ECO:0000313" key="8">
    <source>
        <dbReference type="EMBL" id="EAR29027.1"/>
    </source>
</evidence>
<keyword evidence="9" id="KW-1185">Reference proteome</keyword>
<keyword evidence="2" id="KW-1003">Cell membrane</keyword>
<dbReference type="EMBL" id="AAOH01000003">
    <property type="protein sequence ID" value="EAR29027.1"/>
    <property type="molecule type" value="Genomic_DNA"/>
</dbReference>
<dbReference type="Proteomes" id="UP000006201">
    <property type="component" value="Unassembled WGS sequence"/>
</dbReference>
<comment type="subcellular location">
    <subcellularLocation>
        <location evidence="1">Cell membrane</location>
        <topology evidence="1">Single-pass membrane protein</topology>
    </subcellularLocation>
</comment>
<sequence>MNRFENTQSFYKDRLNKKISGVCAGIANGHNFPVWATRLATLLLFFVFPVPVLIGYFVAAMILPAKYY</sequence>
<dbReference type="PANTHER" id="PTHR33885">
    <property type="entry name" value="PHAGE SHOCK PROTEIN C"/>
    <property type="match status" value="1"/>
</dbReference>
<gene>
    <name evidence="8" type="ORF">PTD2_08284</name>
</gene>
<organism evidence="8 9">
    <name type="scientific">Pseudoalteromonas tunicata D2</name>
    <dbReference type="NCBI Taxonomy" id="87626"/>
    <lineage>
        <taxon>Bacteria</taxon>
        <taxon>Pseudomonadati</taxon>
        <taxon>Pseudomonadota</taxon>
        <taxon>Gammaproteobacteria</taxon>
        <taxon>Alteromonadales</taxon>
        <taxon>Pseudoalteromonadaceae</taxon>
        <taxon>Pseudoalteromonas</taxon>
    </lineage>
</organism>
<evidence type="ECO:0000256" key="3">
    <source>
        <dbReference type="ARBA" id="ARBA00022692"/>
    </source>
</evidence>
<dbReference type="Pfam" id="PF04024">
    <property type="entry name" value="PspC"/>
    <property type="match status" value="1"/>
</dbReference>
<evidence type="ECO:0000313" key="9">
    <source>
        <dbReference type="Proteomes" id="UP000006201"/>
    </source>
</evidence>
<dbReference type="eggNOG" id="COG1983">
    <property type="taxonomic scope" value="Bacteria"/>
</dbReference>
<dbReference type="STRING" id="87626.PTD2_08284"/>
<keyword evidence="3 6" id="KW-0812">Transmembrane</keyword>
<accession>A4C8W2</accession>
<comment type="caution">
    <text evidence="8">The sequence shown here is derived from an EMBL/GenBank/DDBJ whole genome shotgun (WGS) entry which is preliminary data.</text>
</comment>
<evidence type="ECO:0000256" key="2">
    <source>
        <dbReference type="ARBA" id="ARBA00022475"/>
    </source>
</evidence>
<evidence type="ECO:0000256" key="5">
    <source>
        <dbReference type="ARBA" id="ARBA00023136"/>
    </source>
</evidence>
<dbReference type="InterPro" id="IPR007168">
    <property type="entry name" value="Phageshock_PspC_N"/>
</dbReference>
<evidence type="ECO:0000256" key="4">
    <source>
        <dbReference type="ARBA" id="ARBA00022989"/>
    </source>
</evidence>
<evidence type="ECO:0000256" key="1">
    <source>
        <dbReference type="ARBA" id="ARBA00004162"/>
    </source>
</evidence>
<keyword evidence="5 6" id="KW-0472">Membrane</keyword>
<protein>
    <submittedName>
        <fullName evidence="8">Putative phage shock protein C</fullName>
    </submittedName>
</protein>
<dbReference type="PANTHER" id="PTHR33885:SF3">
    <property type="entry name" value="PHAGE SHOCK PROTEIN C"/>
    <property type="match status" value="1"/>
</dbReference>
<feature type="transmembrane region" description="Helical" evidence="6">
    <location>
        <begin position="39"/>
        <end position="63"/>
    </location>
</feature>